<dbReference type="PANTHER" id="PTHR43401">
    <property type="entry name" value="L-THREONINE 3-DEHYDROGENASE"/>
    <property type="match status" value="1"/>
</dbReference>
<evidence type="ECO:0000256" key="4">
    <source>
        <dbReference type="RuleBase" id="RU361277"/>
    </source>
</evidence>
<dbReference type="CDD" id="cd08234">
    <property type="entry name" value="threonine_DH_like"/>
    <property type="match status" value="1"/>
</dbReference>
<feature type="domain" description="Alcohol dehydrogenase-like C-terminal" evidence="5">
    <location>
        <begin position="192"/>
        <end position="327"/>
    </location>
</feature>
<dbReference type="Pfam" id="PF08240">
    <property type="entry name" value="ADH_N"/>
    <property type="match status" value="1"/>
</dbReference>
<dbReference type="Pfam" id="PF00107">
    <property type="entry name" value="ADH_zinc_N"/>
    <property type="match status" value="1"/>
</dbReference>
<gene>
    <name evidence="7" type="ORF">SCHPADRAFT_925275</name>
</gene>
<evidence type="ECO:0000256" key="2">
    <source>
        <dbReference type="ARBA" id="ARBA00022833"/>
    </source>
</evidence>
<proteinExistence type="inferred from homology"/>
<dbReference type="InterPro" id="IPR013154">
    <property type="entry name" value="ADH-like_N"/>
</dbReference>
<evidence type="ECO:0000256" key="1">
    <source>
        <dbReference type="ARBA" id="ARBA00022723"/>
    </source>
</evidence>
<dbReference type="InterPro" id="IPR011032">
    <property type="entry name" value="GroES-like_sf"/>
</dbReference>
<dbReference type="PANTHER" id="PTHR43401:SF2">
    <property type="entry name" value="L-THREONINE 3-DEHYDROGENASE"/>
    <property type="match status" value="1"/>
</dbReference>
<evidence type="ECO:0000259" key="6">
    <source>
        <dbReference type="Pfam" id="PF08240"/>
    </source>
</evidence>
<dbReference type="GO" id="GO:0008270">
    <property type="term" value="F:zinc ion binding"/>
    <property type="evidence" value="ECO:0007669"/>
    <property type="project" value="InterPro"/>
</dbReference>
<comment type="similarity">
    <text evidence="4">Belongs to the zinc-containing alcohol dehydrogenase family.</text>
</comment>
<name>A0A0H2S1R2_9AGAM</name>
<dbReference type="SUPFAM" id="SSF50129">
    <property type="entry name" value="GroES-like"/>
    <property type="match status" value="1"/>
</dbReference>
<dbReference type="GO" id="GO:0016491">
    <property type="term" value="F:oxidoreductase activity"/>
    <property type="evidence" value="ECO:0007669"/>
    <property type="project" value="UniProtKB-KW"/>
</dbReference>
<evidence type="ECO:0000259" key="5">
    <source>
        <dbReference type="Pfam" id="PF00107"/>
    </source>
</evidence>
<organism evidence="7 8">
    <name type="scientific">Schizopora paradoxa</name>
    <dbReference type="NCBI Taxonomy" id="27342"/>
    <lineage>
        <taxon>Eukaryota</taxon>
        <taxon>Fungi</taxon>
        <taxon>Dikarya</taxon>
        <taxon>Basidiomycota</taxon>
        <taxon>Agaricomycotina</taxon>
        <taxon>Agaricomycetes</taxon>
        <taxon>Hymenochaetales</taxon>
        <taxon>Schizoporaceae</taxon>
        <taxon>Schizopora</taxon>
    </lineage>
</organism>
<evidence type="ECO:0000256" key="3">
    <source>
        <dbReference type="ARBA" id="ARBA00023002"/>
    </source>
</evidence>
<evidence type="ECO:0000313" key="7">
    <source>
        <dbReference type="EMBL" id="KLO18290.1"/>
    </source>
</evidence>
<sequence>MPCESGKQCCSGKKQQIPEKMKALVYSGPRKFAVQEVPVPAYGENDVLVRVTRSGICGTDQHIHEGEFGPQFPLIPGHEGVGYVAAFGKNVKDFSVGDLVAADICFPCGGCFYCRKDEPRQCLNFGAKGVTMPGAFAEYIVHSKDKLYKVKNLTEDEATLLEPAACAVSGLDRLKEKGSPVGAEILIIGSGPTGLLLALLLKNLGYSKLTIASNKGPKMDWAKAHKVADEYVEFDRSNKEVAAKQWQKLKEDNPNGFDIVIEASGVTALAEKAFQYARRGGQILMYGVYPETETIKVHPYDIFRNEWTIHGSFSHVNCFARAVQLLDSGKVDVSGMVTHTFELDDYQKALDTMSGRTALKIAVKIFD</sequence>
<dbReference type="InterPro" id="IPR050129">
    <property type="entry name" value="Zn_alcohol_dh"/>
</dbReference>
<keyword evidence="2 4" id="KW-0862">Zinc</keyword>
<keyword evidence="1 4" id="KW-0479">Metal-binding</keyword>
<reference evidence="7 8" key="1">
    <citation type="submission" date="2015-04" db="EMBL/GenBank/DDBJ databases">
        <title>Complete genome sequence of Schizopora paradoxa KUC8140, a cosmopolitan wood degrader in East Asia.</title>
        <authorList>
            <consortium name="DOE Joint Genome Institute"/>
            <person name="Min B."/>
            <person name="Park H."/>
            <person name="Jang Y."/>
            <person name="Kim J.-J."/>
            <person name="Kim K.H."/>
            <person name="Pangilinan J."/>
            <person name="Lipzen A."/>
            <person name="Riley R."/>
            <person name="Grigoriev I.V."/>
            <person name="Spatafora J.W."/>
            <person name="Choi I.-G."/>
        </authorList>
    </citation>
    <scope>NUCLEOTIDE SEQUENCE [LARGE SCALE GENOMIC DNA]</scope>
    <source>
        <strain evidence="7 8">KUC8140</strain>
    </source>
</reference>
<dbReference type="STRING" id="27342.A0A0H2S1R2"/>
<feature type="domain" description="Alcohol dehydrogenase-like N-terminal" evidence="6">
    <location>
        <begin position="43"/>
        <end position="151"/>
    </location>
</feature>
<dbReference type="InterPro" id="IPR036291">
    <property type="entry name" value="NAD(P)-bd_dom_sf"/>
</dbReference>
<keyword evidence="8" id="KW-1185">Reference proteome</keyword>
<comment type="cofactor">
    <cofactor evidence="4">
        <name>Zn(2+)</name>
        <dbReference type="ChEBI" id="CHEBI:29105"/>
    </cofactor>
</comment>
<dbReference type="EMBL" id="KQ085896">
    <property type="protein sequence ID" value="KLO18290.1"/>
    <property type="molecule type" value="Genomic_DNA"/>
</dbReference>
<dbReference type="SUPFAM" id="SSF51735">
    <property type="entry name" value="NAD(P)-binding Rossmann-fold domains"/>
    <property type="match status" value="1"/>
</dbReference>
<protein>
    <submittedName>
        <fullName evidence="7">NADP+-dependent D-mannitol dehydrogenase</fullName>
    </submittedName>
</protein>
<dbReference type="InParanoid" id="A0A0H2S1R2"/>
<evidence type="ECO:0000313" key="8">
    <source>
        <dbReference type="Proteomes" id="UP000053477"/>
    </source>
</evidence>
<dbReference type="Gene3D" id="3.40.50.720">
    <property type="entry name" value="NAD(P)-binding Rossmann-like Domain"/>
    <property type="match status" value="1"/>
</dbReference>
<dbReference type="OrthoDB" id="5363962at2759"/>
<dbReference type="PROSITE" id="PS00059">
    <property type="entry name" value="ADH_ZINC"/>
    <property type="match status" value="1"/>
</dbReference>
<dbReference type="InterPro" id="IPR002328">
    <property type="entry name" value="ADH_Zn_CS"/>
</dbReference>
<dbReference type="Proteomes" id="UP000053477">
    <property type="component" value="Unassembled WGS sequence"/>
</dbReference>
<dbReference type="InterPro" id="IPR013149">
    <property type="entry name" value="ADH-like_C"/>
</dbReference>
<dbReference type="Gene3D" id="3.90.180.10">
    <property type="entry name" value="Medium-chain alcohol dehydrogenases, catalytic domain"/>
    <property type="match status" value="1"/>
</dbReference>
<dbReference type="AlphaFoldDB" id="A0A0H2S1R2"/>
<keyword evidence="3" id="KW-0560">Oxidoreductase</keyword>
<accession>A0A0H2S1R2</accession>